<dbReference type="Pfam" id="PF11716">
    <property type="entry name" value="MDMPI_N"/>
    <property type="match status" value="1"/>
</dbReference>
<comment type="caution">
    <text evidence="2">The sequence shown here is derived from an EMBL/GenBank/DDBJ whole genome shotgun (WGS) entry which is preliminary data.</text>
</comment>
<dbReference type="InterPro" id="IPR034660">
    <property type="entry name" value="DinB/YfiT-like"/>
</dbReference>
<sequence>MPTDLSTATDALHRQWDLLRGWIEDLDPDVGNRGSVLGGWNVAELIAHLGRAMEALAVVEAAPDGTVPLTLAEYLGTYAGRAAQISEVTRQLASEIAHDPLGEVDRRAAQAFRRIDELGVDQVVQARRGPVRLTEMVVSRVIELVVHADDLARSLPQVVAQPVDRGALDLVAQTLLDIVVARGGWDLEVADPRLWLRLAAGRTPYDVDVLAQALRPVYTSDGVPDLGRLLPVL</sequence>
<name>A0A1J5QKU7_9ZZZZ</name>
<protein>
    <submittedName>
        <fullName evidence="2">Mycothiol-dependent maleylpyruvate isomerase</fullName>
    </submittedName>
</protein>
<keyword evidence="2" id="KW-0670">Pyruvate</keyword>
<evidence type="ECO:0000313" key="2">
    <source>
        <dbReference type="EMBL" id="OIQ84161.1"/>
    </source>
</evidence>
<keyword evidence="2" id="KW-0413">Isomerase</keyword>
<dbReference type="AlphaFoldDB" id="A0A1J5QKU7"/>
<accession>A0A1J5QKU7</accession>
<dbReference type="GO" id="GO:0046872">
    <property type="term" value="F:metal ion binding"/>
    <property type="evidence" value="ECO:0007669"/>
    <property type="project" value="InterPro"/>
</dbReference>
<feature type="domain" description="Mycothiol-dependent maleylpyruvate isomerase metal-binding" evidence="1">
    <location>
        <begin position="12"/>
        <end position="152"/>
    </location>
</feature>
<organism evidence="2">
    <name type="scientific">mine drainage metagenome</name>
    <dbReference type="NCBI Taxonomy" id="410659"/>
    <lineage>
        <taxon>unclassified sequences</taxon>
        <taxon>metagenomes</taxon>
        <taxon>ecological metagenomes</taxon>
    </lineage>
</organism>
<proteinExistence type="predicted"/>
<dbReference type="InterPro" id="IPR024344">
    <property type="entry name" value="MDMPI_metal-binding"/>
</dbReference>
<dbReference type="SUPFAM" id="SSF109854">
    <property type="entry name" value="DinB/YfiT-like putative metalloenzymes"/>
    <property type="match status" value="1"/>
</dbReference>
<dbReference type="GO" id="GO:0016853">
    <property type="term" value="F:isomerase activity"/>
    <property type="evidence" value="ECO:0007669"/>
    <property type="project" value="UniProtKB-KW"/>
</dbReference>
<dbReference type="Gene3D" id="1.20.120.450">
    <property type="entry name" value="dinb family like domain"/>
    <property type="match status" value="1"/>
</dbReference>
<dbReference type="EMBL" id="MLJW01000640">
    <property type="protein sequence ID" value="OIQ84161.1"/>
    <property type="molecule type" value="Genomic_DNA"/>
</dbReference>
<evidence type="ECO:0000259" key="1">
    <source>
        <dbReference type="Pfam" id="PF11716"/>
    </source>
</evidence>
<gene>
    <name evidence="2" type="ORF">GALL_340150</name>
</gene>
<reference evidence="2" key="1">
    <citation type="submission" date="2016-10" db="EMBL/GenBank/DDBJ databases">
        <title>Sequence of Gallionella enrichment culture.</title>
        <authorList>
            <person name="Poehlein A."/>
            <person name="Muehling M."/>
            <person name="Daniel R."/>
        </authorList>
    </citation>
    <scope>NUCLEOTIDE SEQUENCE</scope>
</reference>